<comment type="caution">
    <text evidence="1">The sequence shown here is derived from an EMBL/GenBank/DDBJ whole genome shotgun (WGS) entry which is preliminary data.</text>
</comment>
<dbReference type="AlphaFoldDB" id="W4EPI4"/>
<proteinExistence type="predicted"/>
<dbReference type="InterPro" id="IPR014717">
    <property type="entry name" value="Transl_elong_EF1B/ribsomal_bS6"/>
</dbReference>
<sequence>MIKNDVDISLNNLSGKELVDGITNHSSESIITDENLSFNHSSVNQQVEEIQYATPVCSNASVKSSLKPECITFDAMLISPNYDDVYDFIKEVERLDRIVRIDKVNFSVPNGDQVLNGLKETIQTTLKLTTFYCRDKSY</sequence>
<dbReference type="EMBL" id="ASQA01000034">
    <property type="protein sequence ID" value="ETT82475.1"/>
    <property type="molecule type" value="Genomic_DNA"/>
</dbReference>
<protein>
    <submittedName>
        <fullName evidence="1">Uncharacterized protein</fullName>
    </submittedName>
</protein>
<gene>
    <name evidence="1" type="ORF">C176_15832</name>
</gene>
<name>W4EPI4_9BACL</name>
<accession>W4EPI4</accession>
<reference evidence="1 2" key="1">
    <citation type="journal article" date="2014" name="BMC Genomics">
        <title>Genomic comparison of sporeforming bacilli isolated from milk.</title>
        <authorList>
            <person name="Moreno Switt A.I."/>
            <person name="Andrus A.D."/>
            <person name="Ranieri M.L."/>
            <person name="Orsi R.H."/>
            <person name="Ivy R."/>
            <person name="den Bakker H.C."/>
            <person name="Martin N.H."/>
            <person name="Wiedmann M."/>
            <person name="Boor K.J."/>
        </authorList>
    </citation>
    <scope>NUCLEOTIDE SEQUENCE [LARGE SCALE GENOMIC DNA]</scope>
    <source>
        <strain evidence="1 2">FSL R5-213</strain>
    </source>
</reference>
<dbReference type="RefSeq" id="WP_038187455.1">
    <property type="nucleotide sequence ID" value="NZ_ASQA01000034.1"/>
</dbReference>
<evidence type="ECO:0000313" key="2">
    <source>
        <dbReference type="Proteomes" id="UP000019062"/>
    </source>
</evidence>
<keyword evidence="2" id="KW-1185">Reference proteome</keyword>
<dbReference type="Gene3D" id="3.30.70.60">
    <property type="match status" value="1"/>
</dbReference>
<evidence type="ECO:0000313" key="1">
    <source>
        <dbReference type="EMBL" id="ETT82475.1"/>
    </source>
</evidence>
<organism evidence="1 2">
    <name type="scientific">Viridibacillus arenosi FSL R5-213</name>
    <dbReference type="NCBI Taxonomy" id="1227360"/>
    <lineage>
        <taxon>Bacteria</taxon>
        <taxon>Bacillati</taxon>
        <taxon>Bacillota</taxon>
        <taxon>Bacilli</taxon>
        <taxon>Bacillales</taxon>
        <taxon>Caryophanaceae</taxon>
        <taxon>Viridibacillus</taxon>
    </lineage>
</organism>
<dbReference type="Proteomes" id="UP000019062">
    <property type="component" value="Unassembled WGS sequence"/>
</dbReference>